<dbReference type="InterPro" id="IPR023395">
    <property type="entry name" value="MCP_dom_sf"/>
</dbReference>
<dbReference type="OrthoDB" id="409586at2759"/>
<evidence type="ECO:0000256" key="9">
    <source>
        <dbReference type="PROSITE-ProRule" id="PRU00282"/>
    </source>
</evidence>
<dbReference type="SUPFAM" id="SSF103506">
    <property type="entry name" value="Mitochondrial carrier"/>
    <property type="match status" value="1"/>
</dbReference>
<organism evidence="11 12">
    <name type="scientific">Planoprotostelium fungivorum</name>
    <dbReference type="NCBI Taxonomy" id="1890364"/>
    <lineage>
        <taxon>Eukaryota</taxon>
        <taxon>Amoebozoa</taxon>
        <taxon>Evosea</taxon>
        <taxon>Variosea</taxon>
        <taxon>Cavosteliida</taxon>
        <taxon>Cavosteliaceae</taxon>
        <taxon>Planoprotostelium</taxon>
    </lineage>
</organism>
<keyword evidence="5" id="KW-0677">Repeat</keyword>
<sequence length="288" mass="31468">MARDAEHHALSRSERGIILPIAVIEILSGSIGGITQALASHPLDTIKVRMQTMGQYNGMLHCASMTIRQEGVSGLFAGIQSPLLGSARSVISSITGDDPRQLKPYQCLIAGATVGAIAAIVDTPMEFLKCQMQIPGTTHKNIIETGRHVVHSSNVFGLYRGFFATVNRNIPAYGIYFGAYESIRNRLSRGEARAATWKILLSGGLAGLCCWTIAYPTDTIKSIIQTDHVSQGKKKYRGVIHATSSIWKTSGVRGFYKGFLPCIYRSFISNAVCFWGYENSKHLLLSQQ</sequence>
<dbReference type="PROSITE" id="PS50920">
    <property type="entry name" value="SOLCAR"/>
    <property type="match status" value="3"/>
</dbReference>
<evidence type="ECO:0000256" key="3">
    <source>
        <dbReference type="ARBA" id="ARBA00022448"/>
    </source>
</evidence>
<dbReference type="GO" id="GO:0022857">
    <property type="term" value="F:transmembrane transporter activity"/>
    <property type="evidence" value="ECO:0007669"/>
    <property type="project" value="TreeGrafter"/>
</dbReference>
<dbReference type="Pfam" id="PF00153">
    <property type="entry name" value="Mito_carr"/>
    <property type="match status" value="3"/>
</dbReference>
<evidence type="ECO:0000313" key="11">
    <source>
        <dbReference type="EMBL" id="PRP81078.1"/>
    </source>
</evidence>
<feature type="repeat" description="Solcar" evidence="9">
    <location>
        <begin position="102"/>
        <end position="186"/>
    </location>
</feature>
<dbReference type="InterPro" id="IPR050567">
    <property type="entry name" value="Mitochondrial_Carrier"/>
</dbReference>
<comment type="caution">
    <text evidence="11">The sequence shown here is derived from an EMBL/GenBank/DDBJ whole genome shotgun (WGS) entry which is preliminary data.</text>
</comment>
<keyword evidence="12" id="KW-1185">Reference proteome</keyword>
<evidence type="ECO:0000256" key="6">
    <source>
        <dbReference type="ARBA" id="ARBA00022989"/>
    </source>
</evidence>
<accession>A0A2P6NAU6</accession>
<keyword evidence="7" id="KW-0496">Mitochondrion</keyword>
<keyword evidence="6" id="KW-1133">Transmembrane helix</keyword>
<dbReference type="PANTHER" id="PTHR45624">
    <property type="entry name" value="MITOCHONDRIAL BASIC AMINO ACIDS TRANSPORTER-RELATED"/>
    <property type="match status" value="1"/>
</dbReference>
<reference evidence="11 12" key="1">
    <citation type="journal article" date="2018" name="Genome Biol. Evol.">
        <title>Multiple Roots of Fruiting Body Formation in Amoebozoa.</title>
        <authorList>
            <person name="Hillmann F."/>
            <person name="Forbes G."/>
            <person name="Novohradska S."/>
            <person name="Ferling I."/>
            <person name="Riege K."/>
            <person name="Groth M."/>
            <person name="Westermann M."/>
            <person name="Marz M."/>
            <person name="Spaller T."/>
            <person name="Winckler T."/>
            <person name="Schaap P."/>
            <person name="Glockner G."/>
        </authorList>
    </citation>
    <scope>NUCLEOTIDE SEQUENCE [LARGE SCALE GENOMIC DNA]</scope>
    <source>
        <strain evidence="11 12">Jena</strain>
    </source>
</reference>
<evidence type="ECO:0008006" key="13">
    <source>
        <dbReference type="Google" id="ProtNLM"/>
    </source>
</evidence>
<comment type="similarity">
    <text evidence="2 10">Belongs to the mitochondrial carrier (TC 2.A.29) family.</text>
</comment>
<comment type="subcellular location">
    <subcellularLocation>
        <location evidence="1">Mitochondrion membrane</location>
        <topology evidence="1">Multi-pass membrane protein</topology>
    </subcellularLocation>
</comment>
<evidence type="ECO:0000256" key="1">
    <source>
        <dbReference type="ARBA" id="ARBA00004225"/>
    </source>
</evidence>
<dbReference type="AlphaFoldDB" id="A0A2P6NAU6"/>
<proteinExistence type="inferred from homology"/>
<protein>
    <recommendedName>
        <fullName evidence="13">Mitochondrial carrier protein</fullName>
    </recommendedName>
</protein>
<feature type="repeat" description="Solcar" evidence="9">
    <location>
        <begin position="20"/>
        <end position="101"/>
    </location>
</feature>
<dbReference type="GO" id="GO:0031966">
    <property type="term" value="C:mitochondrial membrane"/>
    <property type="evidence" value="ECO:0007669"/>
    <property type="project" value="UniProtKB-SubCell"/>
</dbReference>
<evidence type="ECO:0000256" key="4">
    <source>
        <dbReference type="ARBA" id="ARBA00022692"/>
    </source>
</evidence>
<dbReference type="Gene3D" id="1.50.40.10">
    <property type="entry name" value="Mitochondrial carrier domain"/>
    <property type="match status" value="2"/>
</dbReference>
<gene>
    <name evidence="11" type="ORF">PROFUN_11192</name>
</gene>
<name>A0A2P6NAU6_9EUKA</name>
<evidence type="ECO:0000256" key="8">
    <source>
        <dbReference type="ARBA" id="ARBA00023136"/>
    </source>
</evidence>
<dbReference type="Proteomes" id="UP000241769">
    <property type="component" value="Unassembled WGS sequence"/>
</dbReference>
<dbReference type="InParanoid" id="A0A2P6NAU6"/>
<evidence type="ECO:0000313" key="12">
    <source>
        <dbReference type="Proteomes" id="UP000241769"/>
    </source>
</evidence>
<dbReference type="STRING" id="1890364.A0A2P6NAU6"/>
<evidence type="ECO:0000256" key="10">
    <source>
        <dbReference type="RuleBase" id="RU000488"/>
    </source>
</evidence>
<keyword evidence="8 9" id="KW-0472">Membrane</keyword>
<keyword evidence="3 10" id="KW-0813">Transport</keyword>
<feature type="repeat" description="Solcar" evidence="9">
    <location>
        <begin position="194"/>
        <end position="283"/>
    </location>
</feature>
<dbReference type="InterPro" id="IPR018108">
    <property type="entry name" value="MCP_transmembrane"/>
</dbReference>
<keyword evidence="4 9" id="KW-0812">Transmembrane</keyword>
<evidence type="ECO:0000256" key="7">
    <source>
        <dbReference type="ARBA" id="ARBA00023128"/>
    </source>
</evidence>
<evidence type="ECO:0000256" key="5">
    <source>
        <dbReference type="ARBA" id="ARBA00022737"/>
    </source>
</evidence>
<evidence type="ECO:0000256" key="2">
    <source>
        <dbReference type="ARBA" id="ARBA00006375"/>
    </source>
</evidence>
<dbReference type="EMBL" id="MDYQ01000130">
    <property type="protein sequence ID" value="PRP81078.1"/>
    <property type="molecule type" value="Genomic_DNA"/>
</dbReference>